<comment type="caution">
    <text evidence="5">The sequence shown here is derived from an EMBL/GenBank/DDBJ whole genome shotgun (WGS) entry which is preliminary data.</text>
</comment>
<dbReference type="Pfam" id="PF00392">
    <property type="entry name" value="GntR"/>
    <property type="match status" value="1"/>
</dbReference>
<dbReference type="CDD" id="cd07377">
    <property type="entry name" value="WHTH_GntR"/>
    <property type="match status" value="1"/>
</dbReference>
<dbReference type="AlphaFoldDB" id="A0A6L6JED7"/>
<dbReference type="Proteomes" id="UP000478183">
    <property type="component" value="Unassembled WGS sequence"/>
</dbReference>
<dbReference type="PROSITE" id="PS50949">
    <property type="entry name" value="HTH_GNTR"/>
    <property type="match status" value="1"/>
</dbReference>
<dbReference type="PANTHER" id="PTHR44846">
    <property type="entry name" value="MANNOSYL-D-GLYCERATE TRANSPORT/METABOLISM SYSTEM REPRESSOR MNGR-RELATED"/>
    <property type="match status" value="1"/>
</dbReference>
<accession>A0A6L6JED7</accession>
<protein>
    <submittedName>
        <fullName evidence="5">Phosphonate metabolism transcriptional regulator PhnF</fullName>
    </submittedName>
</protein>
<dbReference type="SUPFAM" id="SSF46785">
    <property type="entry name" value="Winged helix' DNA-binding domain"/>
    <property type="match status" value="1"/>
</dbReference>
<evidence type="ECO:0000256" key="2">
    <source>
        <dbReference type="ARBA" id="ARBA00023125"/>
    </source>
</evidence>
<dbReference type="RefSeq" id="WP_155096465.1">
    <property type="nucleotide sequence ID" value="NZ_WMIE01000010.1"/>
</dbReference>
<reference evidence="5 6" key="1">
    <citation type="submission" date="2019-11" db="EMBL/GenBank/DDBJ databases">
        <authorList>
            <person name="Dong K."/>
        </authorList>
    </citation>
    <scope>NUCLEOTIDE SEQUENCE [LARGE SCALE GENOMIC DNA]</scope>
    <source>
        <strain evidence="5 6">NBRC 111993</strain>
    </source>
</reference>
<dbReference type="InterPro" id="IPR036390">
    <property type="entry name" value="WH_DNA-bd_sf"/>
</dbReference>
<dbReference type="GO" id="GO:0003677">
    <property type="term" value="F:DNA binding"/>
    <property type="evidence" value="ECO:0007669"/>
    <property type="project" value="UniProtKB-KW"/>
</dbReference>
<dbReference type="OrthoDB" id="9800645at2"/>
<dbReference type="SMART" id="SM00866">
    <property type="entry name" value="UTRA"/>
    <property type="match status" value="1"/>
</dbReference>
<dbReference type="EMBL" id="WMIE01000010">
    <property type="protein sequence ID" value="MTH79109.1"/>
    <property type="molecule type" value="Genomic_DNA"/>
</dbReference>
<dbReference type="NCBIfam" id="TIGR02325">
    <property type="entry name" value="C_P_lyase_phnF"/>
    <property type="match status" value="1"/>
</dbReference>
<gene>
    <name evidence="5" type="primary">phnF</name>
    <name evidence="5" type="ORF">GL286_15370</name>
</gene>
<dbReference type="SMART" id="SM00345">
    <property type="entry name" value="HTH_GNTR"/>
    <property type="match status" value="1"/>
</dbReference>
<dbReference type="Pfam" id="PF07702">
    <property type="entry name" value="UTRA"/>
    <property type="match status" value="1"/>
</dbReference>
<dbReference type="Gene3D" id="3.40.1410.10">
    <property type="entry name" value="Chorismate lyase-like"/>
    <property type="match status" value="1"/>
</dbReference>
<organism evidence="5 6">
    <name type="scientific">Paracoccus aestuariivivens</name>
    <dbReference type="NCBI Taxonomy" id="1820333"/>
    <lineage>
        <taxon>Bacteria</taxon>
        <taxon>Pseudomonadati</taxon>
        <taxon>Pseudomonadota</taxon>
        <taxon>Alphaproteobacteria</taxon>
        <taxon>Rhodobacterales</taxon>
        <taxon>Paracoccaceae</taxon>
        <taxon>Paracoccus</taxon>
    </lineage>
</organism>
<dbReference type="InterPro" id="IPR050679">
    <property type="entry name" value="Bact_HTH_transcr_reg"/>
</dbReference>
<dbReference type="InterPro" id="IPR028978">
    <property type="entry name" value="Chorismate_lyase_/UTRA_dom_sf"/>
</dbReference>
<evidence type="ECO:0000313" key="5">
    <source>
        <dbReference type="EMBL" id="MTH79109.1"/>
    </source>
</evidence>
<proteinExistence type="predicted"/>
<evidence type="ECO:0000313" key="6">
    <source>
        <dbReference type="Proteomes" id="UP000478183"/>
    </source>
</evidence>
<keyword evidence="1" id="KW-0805">Transcription regulation</keyword>
<evidence type="ECO:0000256" key="1">
    <source>
        <dbReference type="ARBA" id="ARBA00023015"/>
    </source>
</evidence>
<keyword evidence="3" id="KW-0804">Transcription</keyword>
<dbReference type="GO" id="GO:0045892">
    <property type="term" value="P:negative regulation of DNA-templated transcription"/>
    <property type="evidence" value="ECO:0007669"/>
    <property type="project" value="TreeGrafter"/>
</dbReference>
<keyword evidence="6" id="KW-1185">Reference proteome</keyword>
<dbReference type="InterPro" id="IPR011663">
    <property type="entry name" value="UTRA"/>
</dbReference>
<feature type="domain" description="HTH gntR-type" evidence="4">
    <location>
        <begin position="4"/>
        <end position="72"/>
    </location>
</feature>
<dbReference type="SUPFAM" id="SSF64288">
    <property type="entry name" value="Chorismate lyase-like"/>
    <property type="match status" value="1"/>
</dbReference>
<evidence type="ECO:0000256" key="3">
    <source>
        <dbReference type="ARBA" id="ARBA00023163"/>
    </source>
</evidence>
<dbReference type="InterPro" id="IPR012702">
    <property type="entry name" value="CP_lyase_PhnF"/>
</dbReference>
<name>A0A6L6JED7_9RHOB</name>
<dbReference type="GO" id="GO:0003700">
    <property type="term" value="F:DNA-binding transcription factor activity"/>
    <property type="evidence" value="ECO:0007669"/>
    <property type="project" value="InterPro"/>
</dbReference>
<dbReference type="PRINTS" id="PR00035">
    <property type="entry name" value="HTHGNTR"/>
</dbReference>
<dbReference type="InterPro" id="IPR000524">
    <property type="entry name" value="Tscrpt_reg_HTH_GntR"/>
</dbReference>
<sequence length="240" mass="26455">MSRTPVWTTIAHQISIEIVSGQRRPGDKLPTEAELSSRFGVNRHTIRRALADLADRGMVHARRGAGVFVQSKPVDYPLARRTRFSTNLAAMGLEPGREVLSIETRHANDPEAQALGLAPDARVHVIEGISTADSQPIAYFQSVFPAERFPDLCATLRTENSITRALAEHGVSDYTRSETRLTAKRANAVVALHLRVREGDPILRTISTNIDLDGRPVEYGRTWFAGDRVTLTVKPANVAE</sequence>
<dbReference type="PANTHER" id="PTHR44846:SF1">
    <property type="entry name" value="MANNOSYL-D-GLYCERATE TRANSPORT_METABOLISM SYSTEM REPRESSOR MNGR-RELATED"/>
    <property type="match status" value="1"/>
</dbReference>
<dbReference type="Gene3D" id="1.10.10.10">
    <property type="entry name" value="Winged helix-like DNA-binding domain superfamily/Winged helix DNA-binding domain"/>
    <property type="match status" value="1"/>
</dbReference>
<evidence type="ECO:0000259" key="4">
    <source>
        <dbReference type="PROSITE" id="PS50949"/>
    </source>
</evidence>
<keyword evidence="2" id="KW-0238">DNA-binding</keyword>
<dbReference type="InterPro" id="IPR036388">
    <property type="entry name" value="WH-like_DNA-bd_sf"/>
</dbReference>